<dbReference type="InterPro" id="IPR001754">
    <property type="entry name" value="OMPdeCOase_dom"/>
</dbReference>
<evidence type="ECO:0000256" key="6">
    <source>
        <dbReference type="ARBA" id="ARBA00049157"/>
    </source>
</evidence>
<feature type="domain" description="Orotidine 5'-phosphate decarboxylase" evidence="8">
    <location>
        <begin position="16"/>
        <end position="298"/>
    </location>
</feature>
<comment type="similarity">
    <text evidence="2 7">Belongs to the OMP decarboxylase family. Type 2 subfamily.</text>
</comment>
<dbReference type="SUPFAM" id="SSF51366">
    <property type="entry name" value="Ribulose-phoshate binding barrel"/>
    <property type="match status" value="1"/>
</dbReference>
<reference evidence="9" key="1">
    <citation type="journal article" date="2021" name="PeerJ">
        <title>Extensive microbial diversity within the chicken gut microbiome revealed by metagenomics and culture.</title>
        <authorList>
            <person name="Gilroy R."/>
            <person name="Ravi A."/>
            <person name="Getino M."/>
            <person name="Pursley I."/>
            <person name="Horton D.L."/>
            <person name="Alikhan N.F."/>
            <person name="Baker D."/>
            <person name="Gharbi K."/>
            <person name="Hall N."/>
            <person name="Watson M."/>
            <person name="Adriaenssens E.M."/>
            <person name="Foster-Nyarko E."/>
            <person name="Jarju S."/>
            <person name="Secka A."/>
            <person name="Antonio M."/>
            <person name="Oren A."/>
            <person name="Chaudhuri R.R."/>
            <person name="La Ragione R."/>
            <person name="Hildebrand F."/>
            <person name="Pallen M.J."/>
        </authorList>
    </citation>
    <scope>NUCLEOTIDE SEQUENCE</scope>
    <source>
        <strain evidence="9">CHK185-1770</strain>
    </source>
</reference>
<comment type="pathway">
    <text evidence="1 7">Pyrimidine metabolism; UMP biosynthesis via de novo pathway; UMP from orotate: step 2/2.</text>
</comment>
<dbReference type="PANTHER" id="PTHR43375">
    <property type="entry name" value="OROTIDINE 5'-PHOSPHATE DECARBOXYLASE"/>
    <property type="match status" value="1"/>
</dbReference>
<dbReference type="CDD" id="cd04725">
    <property type="entry name" value="OMP_decarboxylase_like"/>
    <property type="match status" value="1"/>
</dbReference>
<evidence type="ECO:0000259" key="8">
    <source>
        <dbReference type="SMART" id="SM00934"/>
    </source>
</evidence>
<evidence type="ECO:0000256" key="4">
    <source>
        <dbReference type="ARBA" id="ARBA00022975"/>
    </source>
</evidence>
<evidence type="ECO:0000256" key="1">
    <source>
        <dbReference type="ARBA" id="ARBA00004861"/>
    </source>
</evidence>
<sequence>MSMDKLIEKIVEKQNPTVAGLDPKLSYIPEHIRNASYEKYGKTLEGAADALLQFNKGLIDALCDIVPAVKPQAAYYEMYGWQGVKALTETIAYAQSKGMFVITDGKRNDIGATMTAYAAAHLGSTTVEEETFQPFGADALTVNGYLGTDGIQPLLDVCGKEDKGIFVLVKTSNPSSGELQDKPLANGDTVYRAMGAMCESWGEKLPGKYGYSGVGAVVGATYPAQLEELRAAMPHTFFLVPGYGAQGGAADDVAPGFDENGLGAIVNSSRGIMCAWQKEGVDGQDYAAAARREAIRMRDEIVGRIGQSKLP</sequence>
<dbReference type="InterPro" id="IPR013785">
    <property type="entry name" value="Aldolase_TIM"/>
</dbReference>
<evidence type="ECO:0000313" key="10">
    <source>
        <dbReference type="Proteomes" id="UP000826793"/>
    </source>
</evidence>
<dbReference type="Gene3D" id="3.20.20.70">
    <property type="entry name" value="Aldolase class I"/>
    <property type="match status" value="1"/>
</dbReference>
<evidence type="ECO:0000256" key="5">
    <source>
        <dbReference type="ARBA" id="ARBA00023239"/>
    </source>
</evidence>
<dbReference type="Proteomes" id="UP000826793">
    <property type="component" value="Unassembled WGS sequence"/>
</dbReference>
<gene>
    <name evidence="7 9" type="primary">pyrF</name>
    <name evidence="9" type="ORF">H9710_08530</name>
</gene>
<evidence type="ECO:0000313" key="9">
    <source>
        <dbReference type="EMBL" id="HJB98608.1"/>
    </source>
</evidence>
<dbReference type="PANTHER" id="PTHR43375:SF1">
    <property type="entry name" value="OROTIDINE 5'-PHOSPHATE DECARBOXYLASE"/>
    <property type="match status" value="1"/>
</dbReference>
<keyword evidence="3 7" id="KW-0210">Decarboxylase</keyword>
<dbReference type="InterPro" id="IPR011995">
    <property type="entry name" value="OMPdecase_type-2"/>
</dbReference>
<keyword evidence="4 7" id="KW-0665">Pyrimidine biosynthesis</keyword>
<accession>A0A9D2MXJ7</accession>
<dbReference type="GO" id="GO:0006207">
    <property type="term" value="P:'de novo' pyrimidine nucleobase biosynthetic process"/>
    <property type="evidence" value="ECO:0007669"/>
    <property type="project" value="InterPro"/>
</dbReference>
<dbReference type="InterPro" id="IPR011060">
    <property type="entry name" value="RibuloseP-bd_barrel"/>
</dbReference>
<feature type="active site" description="Proton donor" evidence="7">
    <location>
        <position position="106"/>
    </location>
</feature>
<reference evidence="9" key="2">
    <citation type="submission" date="2021-04" db="EMBL/GenBank/DDBJ databases">
        <authorList>
            <person name="Gilroy R."/>
        </authorList>
    </citation>
    <scope>NUCLEOTIDE SEQUENCE</scope>
    <source>
        <strain evidence="9">CHK185-1770</strain>
    </source>
</reference>
<dbReference type="Pfam" id="PF00215">
    <property type="entry name" value="OMPdecase"/>
    <property type="match status" value="1"/>
</dbReference>
<dbReference type="GO" id="GO:0044205">
    <property type="term" value="P:'de novo' UMP biosynthetic process"/>
    <property type="evidence" value="ECO:0007669"/>
    <property type="project" value="UniProtKB-UniRule"/>
</dbReference>
<name>A0A9D2MXJ7_9FIRM</name>
<dbReference type="HAMAP" id="MF_01215">
    <property type="entry name" value="OMPdecase_type2"/>
    <property type="match status" value="1"/>
</dbReference>
<organism evidence="9 10">
    <name type="scientific">Candidatus Acutalibacter pullicola</name>
    <dbReference type="NCBI Taxonomy" id="2838417"/>
    <lineage>
        <taxon>Bacteria</taxon>
        <taxon>Bacillati</taxon>
        <taxon>Bacillota</taxon>
        <taxon>Clostridia</taxon>
        <taxon>Eubacteriales</taxon>
        <taxon>Acutalibacteraceae</taxon>
        <taxon>Acutalibacter</taxon>
    </lineage>
</organism>
<comment type="catalytic activity">
    <reaction evidence="6 7">
        <text>orotidine 5'-phosphate + H(+) = UMP + CO2</text>
        <dbReference type="Rhea" id="RHEA:11596"/>
        <dbReference type="ChEBI" id="CHEBI:15378"/>
        <dbReference type="ChEBI" id="CHEBI:16526"/>
        <dbReference type="ChEBI" id="CHEBI:57538"/>
        <dbReference type="ChEBI" id="CHEBI:57865"/>
        <dbReference type="EC" id="4.1.1.23"/>
    </reaction>
</comment>
<dbReference type="GO" id="GO:0004590">
    <property type="term" value="F:orotidine-5'-phosphate decarboxylase activity"/>
    <property type="evidence" value="ECO:0007669"/>
    <property type="project" value="UniProtKB-UniRule"/>
</dbReference>
<dbReference type="InterPro" id="IPR018089">
    <property type="entry name" value="OMPdecase_AS"/>
</dbReference>
<dbReference type="SMART" id="SM00934">
    <property type="entry name" value="OMPdecase"/>
    <property type="match status" value="1"/>
</dbReference>
<dbReference type="NCBIfam" id="TIGR02127">
    <property type="entry name" value="pyrF_sub2"/>
    <property type="match status" value="1"/>
</dbReference>
<dbReference type="EMBL" id="DWXG01000070">
    <property type="protein sequence ID" value="HJB98608.1"/>
    <property type="molecule type" value="Genomic_DNA"/>
</dbReference>
<proteinExistence type="inferred from homology"/>
<keyword evidence="5 7" id="KW-0456">Lyase</keyword>
<protein>
    <recommendedName>
        <fullName evidence="7">Orotidine 5'-phosphate decarboxylase</fullName>
        <ecNumber evidence="7">4.1.1.23</ecNumber>
    </recommendedName>
    <alternativeName>
        <fullName evidence="7">OMP decarboxylase</fullName>
        <shortName evidence="7">OMPDCase</shortName>
        <shortName evidence="7">OMPdecase</shortName>
    </alternativeName>
</protein>
<dbReference type="AlphaFoldDB" id="A0A9D2MXJ7"/>
<dbReference type="PROSITE" id="PS00156">
    <property type="entry name" value="OMPDECASE"/>
    <property type="match status" value="1"/>
</dbReference>
<evidence type="ECO:0000256" key="7">
    <source>
        <dbReference type="HAMAP-Rule" id="MF_01215"/>
    </source>
</evidence>
<comment type="caution">
    <text evidence="9">The sequence shown here is derived from an EMBL/GenBank/DDBJ whole genome shotgun (WGS) entry which is preliminary data.</text>
</comment>
<dbReference type="EC" id="4.1.1.23" evidence="7"/>
<evidence type="ECO:0000256" key="2">
    <source>
        <dbReference type="ARBA" id="ARBA00008847"/>
    </source>
</evidence>
<evidence type="ECO:0000256" key="3">
    <source>
        <dbReference type="ARBA" id="ARBA00022793"/>
    </source>
</evidence>